<keyword evidence="3" id="KW-1185">Reference proteome</keyword>
<protein>
    <recommendedName>
        <fullName evidence="4">Thioredoxin domain-containing protein</fullName>
    </recommendedName>
</protein>
<dbReference type="AlphaFoldDB" id="A0A1Y1CLV0"/>
<dbReference type="Proteomes" id="UP000218267">
    <property type="component" value="Chromosome"/>
</dbReference>
<name>A0A1Y1CLV0_9BACT</name>
<reference evidence="2 3" key="1">
    <citation type="journal article" date="2018" name="Mar. Genomics">
        <title>Complete genome sequence of Marinifilaceae bacterium strain SPP2, isolated from the Antarctic marine sediment.</title>
        <authorList>
            <person name="Watanabe M."/>
            <person name="Kojima H."/>
            <person name="Fukui M."/>
        </authorList>
    </citation>
    <scope>NUCLEOTIDE SEQUENCE [LARGE SCALE GENOMIC DNA]</scope>
    <source>
        <strain evidence="2 3">SPP2</strain>
    </source>
</reference>
<gene>
    <name evidence="2" type="ORF">ALGA_2700</name>
</gene>
<dbReference type="KEGG" id="mbas:ALGA_2700"/>
<dbReference type="OrthoDB" id="5524063at2"/>
<dbReference type="EMBL" id="AP018042">
    <property type="protein sequence ID" value="BAX81013.1"/>
    <property type="molecule type" value="Genomic_DNA"/>
</dbReference>
<dbReference type="InterPro" id="IPR036249">
    <property type="entry name" value="Thioredoxin-like_sf"/>
</dbReference>
<reference evidence="3" key="2">
    <citation type="journal article" date="2020" name="Antonie Van Leeuwenhoek">
        <title>Labilibaculum antarcticum sp. nov., a novel facultative anaerobic, psychrotorelant bacterium isolated from marine sediment of Antarctica.</title>
        <authorList>
            <person name="Watanabe M."/>
            <person name="Kojima H."/>
            <person name="Fukui M."/>
        </authorList>
    </citation>
    <scope>NUCLEOTIDE SEQUENCE [LARGE SCALE GENOMIC DNA]</scope>
    <source>
        <strain evidence="3">SPP2</strain>
    </source>
</reference>
<proteinExistence type="predicted"/>
<evidence type="ECO:0000313" key="3">
    <source>
        <dbReference type="Proteomes" id="UP000218267"/>
    </source>
</evidence>
<dbReference type="RefSeq" id="WP_096429942.1">
    <property type="nucleotide sequence ID" value="NZ_AP018042.1"/>
</dbReference>
<evidence type="ECO:0000256" key="1">
    <source>
        <dbReference type="SAM" id="SignalP"/>
    </source>
</evidence>
<dbReference type="SUPFAM" id="SSF52833">
    <property type="entry name" value="Thioredoxin-like"/>
    <property type="match status" value="1"/>
</dbReference>
<sequence length="155" mass="17092">MKNLVLYSLLAIGVSFASCQSKTKKETAKAETEVACTNDCSKCEKSSETKSVANSTEGAGVYYFHGDRKCKTCKAVGEKAKEVAEKMNIQFFDINLDQEENKAVAKEFQASGSSLFIKHSKSGEIEDLTNFAFRNALNDTKAYIEKLESTLKAEM</sequence>
<dbReference type="NCBIfam" id="NF040494">
    <property type="entry name" value="nitrored_ArsF"/>
    <property type="match status" value="1"/>
</dbReference>
<organism evidence="2 3">
    <name type="scientific">Labilibaculum antarcticum</name>
    <dbReference type="NCBI Taxonomy" id="1717717"/>
    <lineage>
        <taxon>Bacteria</taxon>
        <taxon>Pseudomonadati</taxon>
        <taxon>Bacteroidota</taxon>
        <taxon>Bacteroidia</taxon>
        <taxon>Marinilabiliales</taxon>
        <taxon>Marinifilaceae</taxon>
        <taxon>Labilibaculum</taxon>
    </lineage>
</organism>
<evidence type="ECO:0008006" key="4">
    <source>
        <dbReference type="Google" id="ProtNLM"/>
    </source>
</evidence>
<feature type="chain" id="PRO_5012327216" description="Thioredoxin domain-containing protein" evidence="1">
    <location>
        <begin position="18"/>
        <end position="155"/>
    </location>
</feature>
<dbReference type="Gene3D" id="3.40.30.10">
    <property type="entry name" value="Glutaredoxin"/>
    <property type="match status" value="1"/>
</dbReference>
<feature type="signal peptide" evidence="1">
    <location>
        <begin position="1"/>
        <end position="17"/>
    </location>
</feature>
<dbReference type="PROSITE" id="PS51257">
    <property type="entry name" value="PROKAR_LIPOPROTEIN"/>
    <property type="match status" value="1"/>
</dbReference>
<accession>A0A1Y1CLV0</accession>
<keyword evidence="1" id="KW-0732">Signal</keyword>
<dbReference type="InterPro" id="IPR047698">
    <property type="entry name" value="ArsF-like"/>
</dbReference>
<evidence type="ECO:0000313" key="2">
    <source>
        <dbReference type="EMBL" id="BAX81013.1"/>
    </source>
</evidence>